<evidence type="ECO:0000256" key="3">
    <source>
        <dbReference type="SAM" id="SignalP"/>
    </source>
</evidence>
<dbReference type="Pfam" id="PF00497">
    <property type="entry name" value="SBP_bac_3"/>
    <property type="match status" value="1"/>
</dbReference>
<keyword evidence="2 3" id="KW-0732">Signal</keyword>
<name>A0A1S2CMM8_AERSO</name>
<gene>
    <name evidence="5" type="ORF">BJD16_05520</name>
</gene>
<sequence>MKWISYCLLCGLWAPMAFAKALCPEPIQVGYDNWPPYHYHEADSPQQVRGYAVEVLTAVLSSMHCKVNYVELPWKRVLHEMEYGEIDMAMEANINDERARYSWFSDAYNPGRTLLWIRKDSNYSEPDLASWLAKGYTLGITKEYFYGDEVMALLGRYAKQVSEVSDKQNYDKLARGRIDGFLGDMLATPSGLKKEGRSGQFASHPMVVYESPSFFMLSKRSVSPQFLQQFNQALTAFKGTDAYDIIWQRYGPGR</sequence>
<dbReference type="PANTHER" id="PTHR35936">
    <property type="entry name" value="MEMBRANE-BOUND LYTIC MUREIN TRANSGLYCOSYLASE F"/>
    <property type="match status" value="1"/>
</dbReference>
<dbReference type="Proteomes" id="UP000179934">
    <property type="component" value="Unassembled WGS sequence"/>
</dbReference>
<comment type="similarity">
    <text evidence="1">Belongs to the bacterial solute-binding protein 3 family.</text>
</comment>
<comment type="caution">
    <text evidence="5">The sequence shown here is derived from an EMBL/GenBank/DDBJ whole genome shotgun (WGS) entry which is preliminary data.</text>
</comment>
<dbReference type="Gene3D" id="3.40.190.10">
    <property type="entry name" value="Periplasmic binding protein-like II"/>
    <property type="match status" value="2"/>
</dbReference>
<reference evidence="5 6" key="1">
    <citation type="submission" date="2016-09" db="EMBL/GenBank/DDBJ databases">
        <title>Draft Genome Sequence of Aeromonas sobria Strain 08005, Isolated from Sick Rana catesbeiana.</title>
        <authorList>
            <person name="Yang Q."/>
        </authorList>
    </citation>
    <scope>NUCLEOTIDE SEQUENCE [LARGE SCALE GENOMIC DNA]</scope>
    <source>
        <strain evidence="5 6">08005</strain>
    </source>
</reference>
<feature type="signal peptide" evidence="3">
    <location>
        <begin position="1"/>
        <end position="19"/>
    </location>
</feature>
<dbReference type="RefSeq" id="WP_042020508.1">
    <property type="nucleotide sequence ID" value="NZ_CDBW01000017.1"/>
</dbReference>
<evidence type="ECO:0000313" key="5">
    <source>
        <dbReference type="EMBL" id="OHY89796.1"/>
    </source>
</evidence>
<dbReference type="OrthoDB" id="7304968at2"/>
<evidence type="ECO:0000256" key="1">
    <source>
        <dbReference type="ARBA" id="ARBA00010333"/>
    </source>
</evidence>
<evidence type="ECO:0000259" key="4">
    <source>
        <dbReference type="SMART" id="SM00062"/>
    </source>
</evidence>
<accession>A0A1S2CMM8</accession>
<proteinExistence type="inferred from homology"/>
<feature type="domain" description="Solute-binding protein family 3/N-terminal" evidence="4">
    <location>
        <begin position="26"/>
        <end position="254"/>
    </location>
</feature>
<dbReference type="STRING" id="646.BJD16_05520"/>
<dbReference type="EMBL" id="MKFU01000034">
    <property type="protein sequence ID" value="OHY89796.1"/>
    <property type="molecule type" value="Genomic_DNA"/>
</dbReference>
<evidence type="ECO:0000313" key="6">
    <source>
        <dbReference type="Proteomes" id="UP000179934"/>
    </source>
</evidence>
<dbReference type="AlphaFoldDB" id="A0A1S2CMM8"/>
<evidence type="ECO:0000256" key="2">
    <source>
        <dbReference type="ARBA" id="ARBA00022729"/>
    </source>
</evidence>
<dbReference type="InterPro" id="IPR001638">
    <property type="entry name" value="Solute-binding_3/MltF_N"/>
</dbReference>
<organism evidence="5 6">
    <name type="scientific">Aeromonas sobria</name>
    <dbReference type="NCBI Taxonomy" id="646"/>
    <lineage>
        <taxon>Bacteria</taxon>
        <taxon>Pseudomonadati</taxon>
        <taxon>Pseudomonadota</taxon>
        <taxon>Gammaproteobacteria</taxon>
        <taxon>Aeromonadales</taxon>
        <taxon>Aeromonadaceae</taxon>
        <taxon>Aeromonas</taxon>
    </lineage>
</organism>
<feature type="chain" id="PRO_5010379876" evidence="3">
    <location>
        <begin position="20"/>
        <end position="254"/>
    </location>
</feature>
<protein>
    <submittedName>
        <fullName evidence="5">Amino acid ABC transporter substrate-binding protein</fullName>
    </submittedName>
</protein>
<dbReference type="SMART" id="SM00062">
    <property type="entry name" value="PBPb"/>
    <property type="match status" value="1"/>
</dbReference>
<dbReference type="PANTHER" id="PTHR35936:SF25">
    <property type="entry name" value="ABC TRANSPORTER SUBSTRATE-BINDING PROTEIN"/>
    <property type="match status" value="1"/>
</dbReference>
<dbReference type="GeneID" id="58922218"/>
<dbReference type="SUPFAM" id="SSF53850">
    <property type="entry name" value="Periplasmic binding protein-like II"/>
    <property type="match status" value="1"/>
</dbReference>